<dbReference type="KEGG" id="lak:106155919"/>
<feature type="compositionally biased region" description="Acidic residues" evidence="1">
    <location>
        <begin position="305"/>
        <end position="321"/>
    </location>
</feature>
<feature type="compositionally biased region" description="Basic and acidic residues" evidence="1">
    <location>
        <begin position="480"/>
        <end position="500"/>
    </location>
</feature>
<feature type="region of interest" description="Disordered" evidence="1">
    <location>
        <begin position="459"/>
        <end position="652"/>
    </location>
</feature>
<dbReference type="Gene3D" id="3.10.490.10">
    <property type="entry name" value="Gamma-glutamyl cyclotransferase-like"/>
    <property type="match status" value="1"/>
</dbReference>
<name>A0A1S3HJW2_LINAN</name>
<feature type="region of interest" description="Disordered" evidence="1">
    <location>
        <begin position="25"/>
        <end position="133"/>
    </location>
</feature>
<feature type="region of interest" description="Disordered" evidence="1">
    <location>
        <begin position="396"/>
        <end position="446"/>
    </location>
</feature>
<dbReference type="Proteomes" id="UP000085678">
    <property type="component" value="Unplaced"/>
</dbReference>
<dbReference type="GeneID" id="106155919"/>
<feature type="compositionally biased region" description="Polar residues" evidence="1">
    <location>
        <begin position="688"/>
        <end position="701"/>
    </location>
</feature>
<dbReference type="InterPro" id="IPR013024">
    <property type="entry name" value="GGCT-like"/>
</dbReference>
<evidence type="ECO:0000313" key="5">
    <source>
        <dbReference type="RefSeq" id="XP_013386409.1"/>
    </source>
</evidence>
<feature type="region of interest" description="Disordered" evidence="1">
    <location>
        <begin position="685"/>
        <end position="856"/>
    </location>
</feature>
<accession>A0A1S3HJW2</accession>
<dbReference type="OrthoDB" id="2017317at2759"/>
<feature type="compositionally biased region" description="Basic and acidic residues" evidence="1">
    <location>
        <begin position="529"/>
        <end position="566"/>
    </location>
</feature>
<keyword evidence="3" id="KW-1185">Reference proteome</keyword>
<feature type="compositionally biased region" description="Basic and acidic residues" evidence="1">
    <location>
        <begin position="619"/>
        <end position="647"/>
    </location>
</feature>
<dbReference type="RefSeq" id="XP_013386409.1">
    <property type="nucleotide sequence ID" value="XM_013530955.1"/>
</dbReference>
<feature type="compositionally biased region" description="Polar residues" evidence="1">
    <location>
        <begin position="459"/>
        <end position="479"/>
    </location>
</feature>
<feature type="region of interest" description="Disordered" evidence="1">
    <location>
        <begin position="278"/>
        <end position="321"/>
    </location>
</feature>
<gene>
    <name evidence="4 5" type="primary">LOC106155919</name>
</gene>
<feature type="compositionally biased region" description="Basic residues" evidence="1">
    <location>
        <begin position="803"/>
        <end position="818"/>
    </location>
</feature>
<feature type="compositionally biased region" description="Basic and acidic residues" evidence="1">
    <location>
        <begin position="758"/>
        <end position="768"/>
    </location>
</feature>
<feature type="compositionally biased region" description="Low complexity" evidence="1">
    <location>
        <begin position="75"/>
        <end position="86"/>
    </location>
</feature>
<protein>
    <submittedName>
        <fullName evidence="4 5">Uncharacterized protein LOC106155919 isoform X1</fullName>
    </submittedName>
</protein>
<sequence length="1413" mass="156458">MDADKDAAHLAAKLSTFLEQQLQGFEKKTKISRQKKSRSAPILGHIDPLPKPKADRARPIKPHENSPFLGINLLPPEKQAAEAAEPSQLRQKSNRLNVPLSRPGSTTTRATRASQTGRVTSAASTRRAPSRQSRAAAYGSVAGDFIKFPNAVPFHKSPVVTVHPKANKHIKSPFKQNANTIELEVSNVAPGQDLKEKTALATYHVSRVLAQQPVKQETKHFGRLRKGKLKPLLEPVVLDGPSIEQCRGIVADAHCYMASPSKSSLRREQLLNSLTKDYIRERPRTAESMHHTSEASDTEDRQRELEEDYDDFEEEEPEDEDYVDYDVELDENVVPPNGYNVDMSHIPGAEMSEENLMTAEQEKESDINNLHQIKESPEQDMQVPTEAVLGVTVTNQQKPRVGSAKTILRDPNRPVTANEEIGRRGSAKTVRFKDFSSEADTKAGGDMLVQQVTSSLVIEQSEVTSPQGLSHSDTAQSSNEKYDSKVSEQGDVIKEKDQGQKNDVNTGAEHSVPNSETTTDSQGVAGIESLKEVAVEEKSETDDKKSSGKVSCKDDVVDESVKKDRDDDNDDDLSHYPSNQNDGKSSTCRTQAPAFGGNNSITDQVNGGTDTKGGGNSDCDSKGKQNTDNQRKESGSELSGKIDESEKQNPNVITQEQFQSYIRGHAEMALQFSQFLIDKNHYQKFTRRPNSASMNVRSRPSSGKKDSLRKRPLSAGANKCNSSSQNQGRASPRRTQRPGSSSSAGKRPGSRIGFTSPDRPRSPEKDQRWVSTSKSQKSSPRKVDSLKPTVSKPPTGAENKQLKTGRRSRTRCQQKKLSPKKENLHLKQGDIFLHSSRVSDPMSNSRTGHGTRESSRANLHIDLSNIDDEGCGRAYTMDHETYEGTCGICGLEADMCICPNSTLKSNHGEIAKAAHDEILEDFDDDELGIYEDSGESDAESENVDTILTLEEMENSLSQVQLDINRKCVGLEKMNRIIESSFSMGEYDIEGMEDPDMLKLDIDSVIKEMAPEVISGGAASYREDTERFWMSTDCKRLLASYRYKCMTGGTDCAEMSSSLVVPNSNRHNDGAEDTVVFLSSRKQDGITEEKVLYSSRQEKQMDTIDLVARETAMRNQGSAETSIHERKTSQSDQPKSCQSLAWNQSCDNVSDSGCGSEVEQSLLDDYEGLSRGGSAADSVVDKDDAESKNKVSTPAEEDSRPDVTGLKVIATTKTLSAPSRCDKNLEDDHTPVAPYPPICFRINAKPPEGHMYYFAYGTDMNPNRFGTYIRKKACTRLWGLLFGFQLKFNKRGADIEAGGFPNIEFNPFSSVEGVVYTITQSELALLDQCTGYPEHYEHVMVPVWMCNSSDPSTLGVAQYCVPAVTYVAQDKWITREDYPLEFEYNLHQCLKSCDMLSPAYKQHLFQMQGSAQVW</sequence>
<dbReference type="RefSeq" id="XP_013386408.1">
    <property type="nucleotide sequence ID" value="XM_013530954.1"/>
</dbReference>
<feature type="domain" description="Gamma-glutamylcyclotransferase AIG2-like" evidence="2">
    <location>
        <begin position="1252"/>
        <end position="1369"/>
    </location>
</feature>
<feature type="compositionally biased region" description="Basic and acidic residues" evidence="1">
    <location>
        <begin position="431"/>
        <end position="443"/>
    </location>
</feature>
<proteinExistence type="predicted"/>
<organism evidence="3 4">
    <name type="scientific">Lingula anatina</name>
    <name type="common">Brachiopod</name>
    <name type="synonym">Lingula unguis</name>
    <dbReference type="NCBI Taxonomy" id="7574"/>
    <lineage>
        <taxon>Eukaryota</taxon>
        <taxon>Metazoa</taxon>
        <taxon>Spiralia</taxon>
        <taxon>Lophotrochozoa</taxon>
        <taxon>Brachiopoda</taxon>
        <taxon>Linguliformea</taxon>
        <taxon>Lingulata</taxon>
        <taxon>Lingulida</taxon>
        <taxon>Linguloidea</taxon>
        <taxon>Lingulidae</taxon>
        <taxon>Lingula</taxon>
    </lineage>
</organism>
<feature type="compositionally biased region" description="Basic and acidic residues" evidence="1">
    <location>
        <begin position="278"/>
        <end position="304"/>
    </location>
</feature>
<feature type="region of interest" description="Disordered" evidence="1">
    <location>
        <begin position="1166"/>
        <end position="1201"/>
    </location>
</feature>
<evidence type="ECO:0000256" key="1">
    <source>
        <dbReference type="SAM" id="MobiDB-lite"/>
    </source>
</evidence>
<reference evidence="4 5" key="1">
    <citation type="submission" date="2025-04" db="UniProtKB">
        <authorList>
            <consortium name="RefSeq"/>
        </authorList>
    </citation>
    <scope>IDENTIFICATION</scope>
    <source>
        <tissue evidence="4 5">Gonads</tissue>
    </source>
</reference>
<feature type="region of interest" description="Disordered" evidence="1">
    <location>
        <begin position="1112"/>
        <end position="1135"/>
    </location>
</feature>
<feature type="compositionally biased region" description="Polar residues" evidence="1">
    <location>
        <begin position="576"/>
        <end position="590"/>
    </location>
</feature>
<evidence type="ECO:0000313" key="3">
    <source>
        <dbReference type="Proteomes" id="UP000085678"/>
    </source>
</evidence>
<feature type="compositionally biased region" description="Polar residues" evidence="1">
    <location>
        <begin position="836"/>
        <end position="848"/>
    </location>
</feature>
<feature type="compositionally biased region" description="Low complexity" evidence="1">
    <location>
        <begin position="104"/>
        <end position="133"/>
    </location>
</feature>
<dbReference type="InterPro" id="IPR036568">
    <property type="entry name" value="GGCT-like_sf"/>
</dbReference>
<feature type="compositionally biased region" description="Polar residues" evidence="1">
    <location>
        <begin position="512"/>
        <end position="522"/>
    </location>
</feature>
<evidence type="ECO:0000313" key="4">
    <source>
        <dbReference type="RefSeq" id="XP_013386408.1"/>
    </source>
</evidence>
<dbReference type="InterPro" id="IPR009288">
    <property type="entry name" value="AIG2-like_dom"/>
</dbReference>
<feature type="compositionally biased region" description="Polar residues" evidence="1">
    <location>
        <begin position="769"/>
        <end position="778"/>
    </location>
</feature>
<dbReference type="CDD" id="cd06661">
    <property type="entry name" value="GGCT_like"/>
    <property type="match status" value="1"/>
</dbReference>
<feature type="compositionally biased region" description="Polar residues" evidence="1">
    <location>
        <begin position="719"/>
        <end position="729"/>
    </location>
</feature>
<feature type="compositionally biased region" description="Polar residues" evidence="1">
    <location>
        <begin position="597"/>
        <end position="609"/>
    </location>
</feature>
<dbReference type="SUPFAM" id="SSF110857">
    <property type="entry name" value="Gamma-glutamyl cyclotransferase-like"/>
    <property type="match status" value="1"/>
</dbReference>
<dbReference type="Pfam" id="PF06094">
    <property type="entry name" value="GGACT"/>
    <property type="match status" value="1"/>
</dbReference>
<feature type="compositionally biased region" description="Basic and acidic residues" evidence="1">
    <location>
        <begin position="48"/>
        <end position="64"/>
    </location>
</feature>
<feature type="compositionally biased region" description="Basic and acidic residues" evidence="1">
    <location>
        <begin position="819"/>
        <end position="828"/>
    </location>
</feature>
<feature type="compositionally biased region" description="Basic and acidic residues" evidence="1">
    <location>
        <begin position="1178"/>
        <end position="1188"/>
    </location>
</feature>
<evidence type="ECO:0000259" key="2">
    <source>
        <dbReference type="Pfam" id="PF06094"/>
    </source>
</evidence>